<evidence type="ECO:0000313" key="3">
    <source>
        <dbReference type="EMBL" id="CAK9208773.1"/>
    </source>
</evidence>
<protein>
    <recommendedName>
        <fullName evidence="2">BAR domain-containing protein</fullName>
    </recommendedName>
</protein>
<organism evidence="3 4">
    <name type="scientific">Sphagnum troendelagicum</name>
    <dbReference type="NCBI Taxonomy" id="128251"/>
    <lineage>
        <taxon>Eukaryota</taxon>
        <taxon>Viridiplantae</taxon>
        <taxon>Streptophyta</taxon>
        <taxon>Embryophyta</taxon>
        <taxon>Bryophyta</taxon>
        <taxon>Sphagnophytina</taxon>
        <taxon>Sphagnopsida</taxon>
        <taxon>Sphagnales</taxon>
        <taxon>Sphagnaceae</taxon>
        <taxon>Sphagnum</taxon>
    </lineage>
</organism>
<dbReference type="CDD" id="cd07307">
    <property type="entry name" value="BAR"/>
    <property type="match status" value="1"/>
</dbReference>
<keyword evidence="4" id="KW-1185">Reference proteome</keyword>
<feature type="compositionally biased region" description="Polar residues" evidence="1">
    <location>
        <begin position="537"/>
        <end position="558"/>
    </location>
</feature>
<dbReference type="SUPFAM" id="SSF103657">
    <property type="entry name" value="BAR/IMD domain-like"/>
    <property type="match status" value="1"/>
</dbReference>
<accession>A0ABP0TZ62</accession>
<dbReference type="PANTHER" id="PTHR34119">
    <property type="entry name" value="HYDROXYPROLINE-RICH GLYCOPROTEIN-LIKE"/>
    <property type="match status" value="1"/>
</dbReference>
<evidence type="ECO:0000259" key="2">
    <source>
        <dbReference type="Pfam" id="PF03114"/>
    </source>
</evidence>
<dbReference type="InterPro" id="IPR037488">
    <property type="entry name" value="At2g33490-like"/>
</dbReference>
<feature type="compositionally biased region" description="Acidic residues" evidence="1">
    <location>
        <begin position="263"/>
        <end position="281"/>
    </location>
</feature>
<dbReference type="Gene3D" id="1.20.1270.60">
    <property type="entry name" value="Arfaptin homology (AH) domain/BAR domain"/>
    <property type="match status" value="1"/>
</dbReference>
<feature type="region of interest" description="Disordered" evidence="1">
    <location>
        <begin position="261"/>
        <end position="304"/>
    </location>
</feature>
<feature type="compositionally biased region" description="Polar residues" evidence="1">
    <location>
        <begin position="707"/>
        <end position="727"/>
    </location>
</feature>
<dbReference type="Pfam" id="PF03114">
    <property type="entry name" value="BAR"/>
    <property type="match status" value="1"/>
</dbReference>
<feature type="compositionally biased region" description="Polar residues" evidence="1">
    <location>
        <begin position="632"/>
        <end position="644"/>
    </location>
</feature>
<dbReference type="InterPro" id="IPR004148">
    <property type="entry name" value="BAR_dom"/>
</dbReference>
<feature type="region of interest" description="Disordered" evidence="1">
    <location>
        <begin position="695"/>
        <end position="741"/>
    </location>
</feature>
<dbReference type="EMBL" id="OZ019909">
    <property type="protein sequence ID" value="CAK9208773.1"/>
    <property type="molecule type" value="Genomic_DNA"/>
</dbReference>
<feature type="domain" description="BAR" evidence="2">
    <location>
        <begin position="73"/>
        <end position="239"/>
    </location>
</feature>
<dbReference type="InterPro" id="IPR027267">
    <property type="entry name" value="AH/BAR_dom_sf"/>
</dbReference>
<proteinExistence type="predicted"/>
<feature type="region of interest" description="Disordered" evidence="1">
    <location>
        <begin position="537"/>
        <end position="592"/>
    </location>
</feature>
<sequence>MRSFKKFRDYALQSHNKSKEKAGGDPNLQHLLQPTPELDEVTRGLQVVQGLQRRYKGLISVSSQVSSCAYDLSVAVEEMATYLINSFGQLDEEEIGKVFKIVGSVQYEVSKSLDLYASHVAKTVTTPTENLISELQAVEGTKKQYDEKRQIFDQHRMRVARGRLKKGKGDTQNKVDAQSDQELQAAKEDFDNVSRFLSCRLISLEQGRAQSLITQAARHHAAQMHLLTRGLTSLHGIEPFMKQISQEHKIDRRLSSTEKGLFDDADDDEAGSVVDVDDGSYTDDHEQEHEQELDDGQDSGSESFVHEAGAPVDLSQEWNSLLEATVRHSQNGTYVNDDDIYSPVHHPWKENGSRSAPTSPLVVTPGVDNIQEIDVDSPDQFISRPPKRSPPMPSNANRGYSSSGGGMHHDMLALEYYPLTSGHSPTTHGLETTASSHLQSSIHVTPPPRVHGQTTKMGVPMLQSFEPPPNSWPMPLPPESTTSPPIVNFGAPPLSSSTSKGFVTLSSSSIAPSQNKKRYSHSGPLISPAAPWYRSTVTSSGPIPSKVSNSGPLASSLVNHRHHHSSGQKQSPGRPTYISPQMSPPTSPPKMSTIQISELHKLPPPPLSASSSSMVAACAPSPIAHSAPLTRAAQSDHVNSTLNASPLPLPPLNDVTTGNFPTGGRAAVKLHRQQRSMGPSITELSQVTEEKIPFTSSRWEETDTQKKQPSTASCQQNQTGTSGSSFQVPKLQRSASGSGGTGVSWGVTNSSALHYKAPAKSHFGSVDICMWRISTSRHSSSPGQASAYSVTSPTSAVYNVKEKAQAGSAFEHGRRSLDGKVPANAIDSKWSNWS</sequence>
<evidence type="ECO:0000256" key="1">
    <source>
        <dbReference type="SAM" id="MobiDB-lite"/>
    </source>
</evidence>
<reference evidence="3" key="1">
    <citation type="submission" date="2024-02" db="EMBL/GenBank/DDBJ databases">
        <authorList>
            <consortium name="ELIXIR-Norway"/>
            <consortium name="Elixir Norway"/>
        </authorList>
    </citation>
    <scope>NUCLEOTIDE SEQUENCE</scope>
</reference>
<feature type="region of interest" description="Disordered" evidence="1">
    <location>
        <begin position="345"/>
        <end position="401"/>
    </location>
</feature>
<dbReference type="Proteomes" id="UP001497512">
    <property type="component" value="Chromosome 17"/>
</dbReference>
<name>A0ABP0TZ62_9BRYO</name>
<dbReference type="PANTHER" id="PTHR34119:SF1">
    <property type="entry name" value="OS04G0394700 PROTEIN"/>
    <property type="match status" value="1"/>
</dbReference>
<evidence type="ECO:0000313" key="4">
    <source>
        <dbReference type="Proteomes" id="UP001497512"/>
    </source>
</evidence>
<feature type="compositionally biased region" description="Basic and acidic residues" evidence="1">
    <location>
        <begin position="695"/>
        <end position="706"/>
    </location>
</feature>
<feature type="region of interest" description="Disordered" evidence="1">
    <location>
        <begin position="629"/>
        <end position="652"/>
    </location>
</feature>
<gene>
    <name evidence="3" type="ORF">CSSPTR1EN2_LOCUS9351</name>
</gene>